<dbReference type="Gene3D" id="3.40.718.10">
    <property type="entry name" value="Isopropylmalate Dehydrogenase"/>
    <property type="match status" value="1"/>
</dbReference>
<evidence type="ECO:0000313" key="5">
    <source>
        <dbReference type="EMBL" id="ARJ51921.1"/>
    </source>
</evidence>
<dbReference type="PIRSF" id="PIRSF000428">
    <property type="entry name" value="P_Ac_trans"/>
    <property type="match status" value="1"/>
</dbReference>
<protein>
    <submittedName>
        <fullName evidence="5">Phosphate butyryltransferase</fullName>
    </submittedName>
</protein>
<sequence>MQFKALFQGVESLDGTIALVNATTESLISVMVEVLKRTNANFKLYNHQDITVLIRTFNLAPELLTRIQVNTFETEEAALERCLDDLKDNQADILMKGQITSAQILSVVLKRHAHDKKTFLNHIALFEIPSYHKLLMISDVALNIEPTENDTKAMIQNIVHFSKRLQYNQLYVALLSSVEKVNQKIPSTVKAAQVVQHFKTHPIDENVYIDGPFALDNAIDQQSAIQKGIQSVVAGQADVLIVPSIDVGNVLYKSLTYFGQAKVASLILGAQFPIVLTSRADRIENKINSILIALKLKAC</sequence>
<dbReference type="Proteomes" id="UP000242864">
    <property type="component" value="Chromosome"/>
</dbReference>
<dbReference type="InterPro" id="IPR012147">
    <property type="entry name" value="P_Ac_Bu_trans"/>
</dbReference>
<dbReference type="GO" id="GO:0016746">
    <property type="term" value="F:acyltransferase activity"/>
    <property type="evidence" value="ECO:0007669"/>
    <property type="project" value="UniProtKB-KW"/>
</dbReference>
<keyword evidence="2" id="KW-0808">Transferase</keyword>
<reference evidence="5 6" key="1">
    <citation type="submission" date="2017-04" db="EMBL/GenBank/DDBJ databases">
        <authorList>
            <person name="Veseli I.A."/>
            <person name="Tang C."/>
            <person name="Pombert J.-F."/>
        </authorList>
    </citation>
    <scope>NUCLEOTIDE SEQUENCE [LARGE SCALE GENOMIC DNA]</scope>
    <source>
        <strain evidence="5 6">ATCC 700373</strain>
    </source>
</reference>
<dbReference type="KEGG" id="slz:B5P37_11625"/>
<dbReference type="EMBL" id="CP020773">
    <property type="protein sequence ID" value="ARJ51921.1"/>
    <property type="molecule type" value="Genomic_DNA"/>
</dbReference>
<comment type="similarity">
    <text evidence="1">Belongs to the phosphate acetyltransferase and butyryltransferase family.</text>
</comment>
<keyword evidence="3" id="KW-0012">Acyltransferase</keyword>
<evidence type="ECO:0000256" key="1">
    <source>
        <dbReference type="ARBA" id="ARBA00005656"/>
    </source>
</evidence>
<accession>A0AAC9RQH3</accession>
<dbReference type="RefSeq" id="WP_085238364.1">
    <property type="nucleotide sequence ID" value="NZ_CP020773.1"/>
</dbReference>
<feature type="domain" description="Phosphate acetyl/butaryl transferase" evidence="4">
    <location>
        <begin position="86"/>
        <end position="293"/>
    </location>
</feature>
<evidence type="ECO:0000256" key="2">
    <source>
        <dbReference type="ARBA" id="ARBA00022679"/>
    </source>
</evidence>
<dbReference type="InterPro" id="IPR002505">
    <property type="entry name" value="PTA_PTB"/>
</dbReference>
<evidence type="ECO:0000256" key="3">
    <source>
        <dbReference type="ARBA" id="ARBA00023315"/>
    </source>
</evidence>
<keyword evidence="6" id="KW-1185">Reference proteome</keyword>
<dbReference type="InterPro" id="IPR050500">
    <property type="entry name" value="Phos_Acetyltrans/Butyryltrans"/>
</dbReference>
<evidence type="ECO:0000259" key="4">
    <source>
        <dbReference type="Pfam" id="PF01515"/>
    </source>
</evidence>
<dbReference type="AlphaFoldDB" id="A0AAC9RQH3"/>
<organism evidence="5 6">
    <name type="scientific">Staphylococcus lutrae</name>
    <dbReference type="NCBI Taxonomy" id="155085"/>
    <lineage>
        <taxon>Bacteria</taxon>
        <taxon>Bacillati</taxon>
        <taxon>Bacillota</taxon>
        <taxon>Bacilli</taxon>
        <taxon>Bacillales</taxon>
        <taxon>Staphylococcaceae</taxon>
        <taxon>Staphylococcus</taxon>
    </lineage>
</organism>
<proteinExistence type="inferred from homology"/>
<dbReference type="Pfam" id="PF01515">
    <property type="entry name" value="PTA_PTB"/>
    <property type="match status" value="1"/>
</dbReference>
<gene>
    <name evidence="5" type="ORF">B5P37_11625</name>
</gene>
<dbReference type="SUPFAM" id="SSF53659">
    <property type="entry name" value="Isocitrate/Isopropylmalate dehydrogenase-like"/>
    <property type="match status" value="1"/>
</dbReference>
<dbReference type="PANTHER" id="PTHR43356">
    <property type="entry name" value="PHOSPHATE ACETYLTRANSFERASE"/>
    <property type="match status" value="1"/>
</dbReference>
<name>A0AAC9RQH3_9STAP</name>
<dbReference type="PANTHER" id="PTHR43356:SF2">
    <property type="entry name" value="PHOSPHATE ACETYLTRANSFERASE"/>
    <property type="match status" value="1"/>
</dbReference>
<evidence type="ECO:0000313" key="6">
    <source>
        <dbReference type="Proteomes" id="UP000242864"/>
    </source>
</evidence>